<reference evidence="2 3" key="1">
    <citation type="submission" date="2018-05" db="EMBL/GenBank/DDBJ databases">
        <title>Genomic Encyclopedia of Type Strains, Phase IV (KMG-IV): sequencing the most valuable type-strain genomes for metagenomic binning, comparative biology and taxonomic classification.</title>
        <authorList>
            <person name="Goeker M."/>
        </authorList>
    </citation>
    <scope>NUCLEOTIDE SEQUENCE [LARGE SCALE GENOMIC DNA]</scope>
    <source>
        <strain evidence="2 3">DSM 25350</strain>
    </source>
</reference>
<comment type="caution">
    <text evidence="2">The sequence shown here is derived from an EMBL/GenBank/DDBJ whole genome shotgun (WGS) entry which is preliminary data.</text>
</comment>
<protein>
    <submittedName>
        <fullName evidence="2">Uncharacterized protein</fullName>
    </submittedName>
</protein>
<proteinExistence type="predicted"/>
<evidence type="ECO:0000256" key="1">
    <source>
        <dbReference type="SAM" id="Phobius"/>
    </source>
</evidence>
<keyword evidence="1" id="KW-0812">Transmembrane</keyword>
<keyword evidence="3" id="KW-1185">Reference proteome</keyword>
<evidence type="ECO:0000313" key="3">
    <source>
        <dbReference type="Proteomes" id="UP000245790"/>
    </source>
</evidence>
<keyword evidence="1" id="KW-0472">Membrane</keyword>
<dbReference type="Proteomes" id="UP000245790">
    <property type="component" value="Unassembled WGS sequence"/>
</dbReference>
<organism evidence="2 3">
    <name type="scientific">Pleionea mediterranea</name>
    <dbReference type="NCBI Taxonomy" id="523701"/>
    <lineage>
        <taxon>Bacteria</taxon>
        <taxon>Pseudomonadati</taxon>
        <taxon>Pseudomonadota</taxon>
        <taxon>Gammaproteobacteria</taxon>
        <taxon>Oceanospirillales</taxon>
        <taxon>Pleioneaceae</taxon>
        <taxon>Pleionea</taxon>
    </lineage>
</organism>
<feature type="transmembrane region" description="Helical" evidence="1">
    <location>
        <begin position="21"/>
        <end position="41"/>
    </location>
</feature>
<keyword evidence="1" id="KW-1133">Transmembrane helix</keyword>
<name>A0A316FMW8_9GAMM</name>
<dbReference type="AlphaFoldDB" id="A0A316FMW8"/>
<sequence length="122" mass="13332">MRALCARMNTLEALKKTWITKLGGIEFYILPIGLVGSYLLASMDVISLPVGAGLTFAISLMSAMAYHICVYYTLKCPQCGKNLSKFNNGKNIPSKQLHNGFASGKPCRHCGWQPEYGTLAGR</sequence>
<feature type="transmembrane region" description="Helical" evidence="1">
    <location>
        <begin position="53"/>
        <end position="74"/>
    </location>
</feature>
<dbReference type="EMBL" id="QGGU01000007">
    <property type="protein sequence ID" value="PWK50084.1"/>
    <property type="molecule type" value="Genomic_DNA"/>
</dbReference>
<accession>A0A316FMW8</accession>
<gene>
    <name evidence="2" type="ORF">C8D97_107251</name>
</gene>
<evidence type="ECO:0000313" key="2">
    <source>
        <dbReference type="EMBL" id="PWK50084.1"/>
    </source>
</evidence>